<evidence type="ECO:0000313" key="3">
    <source>
        <dbReference type="RefSeq" id="XP_028042196.1"/>
    </source>
</evidence>
<protein>
    <submittedName>
        <fullName evidence="3">Uncharacterized protein LOC114251947</fullName>
    </submittedName>
</protein>
<keyword evidence="1" id="KW-0732">Signal</keyword>
<sequence>MLTILFLLPIVVGVLSGNIPEQPRVYCGELPNTIYSCLGNPKIIQPEVSEKCNKPISECDKTRCIFKESGWAKNNVIDKKKVSDYFEQFAKDNPDWSAAVQNFKTTCLSDSLKPQGVDTNCPAYDIIHCALISFIKFASPSQWSTSEQCVYPRQYAGACPVCPERCFAPSVPNGSCNACLALPRTP</sequence>
<evidence type="ECO:0000256" key="1">
    <source>
        <dbReference type="SAM" id="SignalP"/>
    </source>
</evidence>
<evidence type="ECO:0000313" key="2">
    <source>
        <dbReference type="Proteomes" id="UP000504629"/>
    </source>
</evidence>
<accession>A0A6J2KIM9</accession>
<proteinExistence type="predicted"/>
<dbReference type="AlphaFoldDB" id="A0A6J2KIM9"/>
<gene>
    <name evidence="3" type="primary">LOC114251947</name>
</gene>
<feature type="chain" id="PRO_5027091173" evidence="1">
    <location>
        <begin position="17"/>
        <end position="186"/>
    </location>
</feature>
<feature type="signal peptide" evidence="1">
    <location>
        <begin position="1"/>
        <end position="16"/>
    </location>
</feature>
<dbReference type="Gene3D" id="1.10.238.270">
    <property type="match status" value="1"/>
</dbReference>
<name>A0A6J2KIM9_BOMMA</name>
<dbReference type="GeneID" id="114251947"/>
<dbReference type="KEGG" id="bman:114251947"/>
<reference evidence="3" key="1">
    <citation type="submission" date="2025-08" db="UniProtKB">
        <authorList>
            <consortium name="RefSeq"/>
        </authorList>
    </citation>
    <scope>IDENTIFICATION</scope>
    <source>
        <tissue evidence="3">Silk gland</tissue>
    </source>
</reference>
<keyword evidence="2" id="KW-1185">Reference proteome</keyword>
<dbReference type="Proteomes" id="UP000504629">
    <property type="component" value="Unplaced"/>
</dbReference>
<organism evidence="2 3">
    <name type="scientific">Bombyx mandarina</name>
    <name type="common">Wild silk moth</name>
    <name type="synonym">Wild silkworm</name>
    <dbReference type="NCBI Taxonomy" id="7092"/>
    <lineage>
        <taxon>Eukaryota</taxon>
        <taxon>Metazoa</taxon>
        <taxon>Ecdysozoa</taxon>
        <taxon>Arthropoda</taxon>
        <taxon>Hexapoda</taxon>
        <taxon>Insecta</taxon>
        <taxon>Pterygota</taxon>
        <taxon>Neoptera</taxon>
        <taxon>Endopterygota</taxon>
        <taxon>Lepidoptera</taxon>
        <taxon>Glossata</taxon>
        <taxon>Ditrysia</taxon>
        <taxon>Bombycoidea</taxon>
        <taxon>Bombycidae</taxon>
        <taxon>Bombycinae</taxon>
        <taxon>Bombyx</taxon>
    </lineage>
</organism>
<dbReference type="RefSeq" id="XP_028042196.1">
    <property type="nucleotide sequence ID" value="XM_028186395.1"/>
</dbReference>
<dbReference type="OrthoDB" id="7410140at2759"/>